<proteinExistence type="predicted"/>
<keyword evidence="2" id="KW-1185">Reference proteome</keyword>
<comment type="caution">
    <text evidence="1">The sequence shown here is derived from an EMBL/GenBank/DDBJ whole genome shotgun (WGS) entry which is preliminary data.</text>
</comment>
<gene>
    <name evidence="1" type="ORF">EA58_03460</name>
</gene>
<dbReference type="Gene3D" id="3.30.420.10">
    <property type="entry name" value="Ribonuclease H-like superfamily/Ribonuclease H"/>
    <property type="match status" value="1"/>
</dbReference>
<dbReference type="InterPro" id="IPR012337">
    <property type="entry name" value="RNaseH-like_sf"/>
</dbReference>
<evidence type="ECO:0000313" key="1">
    <source>
        <dbReference type="EMBL" id="KDM92827.1"/>
    </source>
</evidence>
<name>A0A066RYR9_9GAMM</name>
<dbReference type="SUPFAM" id="SSF53098">
    <property type="entry name" value="Ribonuclease H-like"/>
    <property type="match status" value="1"/>
</dbReference>
<dbReference type="EMBL" id="JMIB01000005">
    <property type="protein sequence ID" value="KDM92827.1"/>
    <property type="molecule type" value="Genomic_DNA"/>
</dbReference>
<organism evidence="1 2">
    <name type="scientific">Photobacterium galatheae</name>
    <dbReference type="NCBI Taxonomy" id="1654360"/>
    <lineage>
        <taxon>Bacteria</taxon>
        <taxon>Pseudomonadati</taxon>
        <taxon>Pseudomonadota</taxon>
        <taxon>Gammaproteobacteria</taxon>
        <taxon>Vibrionales</taxon>
        <taxon>Vibrionaceae</taxon>
        <taxon>Photobacterium</taxon>
    </lineage>
</organism>
<dbReference type="STRING" id="1654360.EA58_03460"/>
<dbReference type="GO" id="GO:0003676">
    <property type="term" value="F:nucleic acid binding"/>
    <property type="evidence" value="ECO:0007669"/>
    <property type="project" value="InterPro"/>
</dbReference>
<protein>
    <recommendedName>
        <fullName evidence="3">Exonuclease domain-containing protein</fullName>
    </recommendedName>
</protein>
<dbReference type="InterPro" id="IPR036397">
    <property type="entry name" value="RNaseH_sf"/>
</dbReference>
<evidence type="ECO:0008006" key="3">
    <source>
        <dbReference type="Google" id="ProtNLM"/>
    </source>
</evidence>
<sequence length="164" mass="18925">MWATLDFEASGLSDQSYPIEVGYVLPDGSGQSILINPLTAGDVWQYWDSYAEQRIHQIPRSELEQHGMQVLEVCQHLNRVLGQLDYVFCDSQWDLFWLGRLYHAAHMRPSFILTEVGLWLQQENGIERACFQRALEELGPVRHRAMHDARQIYQAISNLVKIPG</sequence>
<dbReference type="Proteomes" id="UP000027192">
    <property type="component" value="Unassembled WGS sequence"/>
</dbReference>
<evidence type="ECO:0000313" key="2">
    <source>
        <dbReference type="Proteomes" id="UP000027192"/>
    </source>
</evidence>
<dbReference type="OrthoDB" id="5705783at2"/>
<accession>A0A066RYR9</accession>
<dbReference type="RefSeq" id="WP_036748922.1">
    <property type="nucleotide sequence ID" value="NZ_JAGSGC010000002.1"/>
</dbReference>
<dbReference type="AlphaFoldDB" id="A0A066RYR9"/>
<reference evidence="1 2" key="1">
    <citation type="submission" date="2014-04" db="EMBL/GenBank/DDBJ databases">
        <title>Draft genome sequence of Photobacterium halotolerans S2753: a solonamide, ngercheumicin and holomycin producer.</title>
        <authorList>
            <person name="Machado H.R."/>
            <person name="Gram L."/>
        </authorList>
    </citation>
    <scope>NUCLEOTIDE SEQUENCE [LARGE SCALE GENOMIC DNA]</scope>
    <source>
        <strain evidence="1 2">S2753</strain>
    </source>
</reference>